<keyword evidence="5" id="KW-0106">Calcium</keyword>
<feature type="compositionally biased region" description="Basic and acidic residues" evidence="9">
    <location>
        <begin position="1878"/>
        <end position="1892"/>
    </location>
</feature>
<dbReference type="InterPro" id="IPR016187">
    <property type="entry name" value="CTDL_fold"/>
</dbReference>
<dbReference type="SUPFAM" id="SSF56436">
    <property type="entry name" value="C-type lectin-like"/>
    <property type="match status" value="1"/>
</dbReference>
<proteinExistence type="inferred from homology"/>
<dbReference type="GO" id="GO:0007155">
    <property type="term" value="P:cell adhesion"/>
    <property type="evidence" value="ECO:0007669"/>
    <property type="project" value="UniProtKB-KW"/>
</dbReference>
<dbReference type="EMBL" id="VWYH01006607">
    <property type="protein sequence ID" value="NXW89537.1"/>
    <property type="molecule type" value="Genomic_DNA"/>
</dbReference>
<evidence type="ECO:0000256" key="3">
    <source>
        <dbReference type="ARBA" id="ARBA00022729"/>
    </source>
</evidence>
<feature type="repeat" description="CSPG" evidence="8">
    <location>
        <begin position="1002"/>
        <end position="1104"/>
    </location>
</feature>
<feature type="non-terminal residue" evidence="11">
    <location>
        <position position="2178"/>
    </location>
</feature>
<feature type="repeat" description="CSPG" evidence="8">
    <location>
        <begin position="1373"/>
        <end position="1465"/>
    </location>
</feature>
<comment type="caution">
    <text evidence="11">The sequence shown here is derived from an EMBL/GenBank/DDBJ whole genome shotgun (WGS) entry which is preliminary data.</text>
</comment>
<reference evidence="11 12" key="1">
    <citation type="submission" date="2020-02" db="EMBL/GenBank/DDBJ databases">
        <title>Bird 10,000 Genomes (B10K) Project - Family phase.</title>
        <authorList>
            <person name="Zhang G."/>
        </authorList>
    </citation>
    <scope>NUCLEOTIDE SEQUENCE [LARGE SCALE GENOMIC DNA]</scope>
    <source>
        <strain evidence="11">B10K-DU-006-06</strain>
    </source>
</reference>
<keyword evidence="3" id="KW-0732">Signal</keyword>
<evidence type="ECO:0000256" key="5">
    <source>
        <dbReference type="ARBA" id="ARBA00022837"/>
    </source>
</evidence>
<keyword evidence="4" id="KW-0677">Repeat</keyword>
<keyword evidence="12" id="KW-1185">Reference proteome</keyword>
<dbReference type="Proteomes" id="UP000541332">
    <property type="component" value="Unassembled WGS sequence"/>
</dbReference>
<dbReference type="CDD" id="cd00037">
    <property type="entry name" value="CLECT"/>
    <property type="match status" value="1"/>
</dbReference>
<dbReference type="InterPro" id="IPR038081">
    <property type="entry name" value="CalX-like_sf"/>
</dbReference>
<evidence type="ECO:0000256" key="6">
    <source>
        <dbReference type="ARBA" id="ARBA00022889"/>
    </source>
</evidence>
<evidence type="ECO:0000313" key="12">
    <source>
        <dbReference type="Proteomes" id="UP000541332"/>
    </source>
</evidence>
<feature type="region of interest" description="Disordered" evidence="9">
    <location>
        <begin position="1833"/>
        <end position="1897"/>
    </location>
</feature>
<feature type="repeat" description="CSPG" evidence="8">
    <location>
        <begin position="1255"/>
        <end position="1352"/>
    </location>
</feature>
<evidence type="ECO:0000259" key="10">
    <source>
        <dbReference type="PROSITE" id="PS50041"/>
    </source>
</evidence>
<dbReference type="PANTHER" id="PTHR45739">
    <property type="entry name" value="MATRIX PROTEIN, PUTATIVE-RELATED"/>
    <property type="match status" value="1"/>
</dbReference>
<evidence type="ECO:0000256" key="8">
    <source>
        <dbReference type="PROSITE-ProRule" id="PRU01201"/>
    </source>
</evidence>
<feature type="repeat" description="CSPG" evidence="8">
    <location>
        <begin position="390"/>
        <end position="477"/>
    </location>
</feature>
<evidence type="ECO:0000313" key="11">
    <source>
        <dbReference type="EMBL" id="NXW89537.1"/>
    </source>
</evidence>
<dbReference type="SMART" id="SM00034">
    <property type="entry name" value="CLECT"/>
    <property type="match status" value="1"/>
</dbReference>
<dbReference type="GO" id="GO:0007154">
    <property type="term" value="P:cell communication"/>
    <property type="evidence" value="ECO:0007669"/>
    <property type="project" value="InterPro"/>
</dbReference>
<dbReference type="InterPro" id="IPR016186">
    <property type="entry name" value="C-type_lectin-like/link_sf"/>
</dbReference>
<evidence type="ECO:0000256" key="1">
    <source>
        <dbReference type="ARBA" id="ARBA00005529"/>
    </source>
</evidence>
<dbReference type="InterPro" id="IPR045658">
    <property type="entry name" value="FRAS1-rel_N"/>
</dbReference>
<dbReference type="GO" id="GO:0009653">
    <property type="term" value="P:anatomical structure morphogenesis"/>
    <property type="evidence" value="ECO:0007669"/>
    <property type="project" value="TreeGrafter"/>
</dbReference>
<feature type="non-terminal residue" evidence="11">
    <location>
        <position position="1"/>
    </location>
</feature>
<dbReference type="PROSITE" id="PS50041">
    <property type="entry name" value="C_TYPE_LECTIN_2"/>
    <property type="match status" value="1"/>
</dbReference>
<dbReference type="Pfam" id="PF16184">
    <property type="entry name" value="Cadherin_3"/>
    <property type="match status" value="11"/>
</dbReference>
<keyword evidence="2" id="KW-0479">Metal-binding</keyword>
<protein>
    <submittedName>
        <fullName evidence="11">FREM1 protein</fullName>
    </submittedName>
</protein>
<feature type="repeat" description="CSPG" evidence="8">
    <location>
        <begin position="753"/>
        <end position="844"/>
    </location>
</feature>
<dbReference type="GO" id="GO:0046872">
    <property type="term" value="F:metal ion binding"/>
    <property type="evidence" value="ECO:0007669"/>
    <property type="project" value="UniProtKB-KW"/>
</dbReference>
<organism evidence="11 12">
    <name type="scientific">Pampusana beccarii</name>
    <name type="common">Western bronze ground-dove</name>
    <dbReference type="NCBI Taxonomy" id="2953425"/>
    <lineage>
        <taxon>Eukaryota</taxon>
        <taxon>Metazoa</taxon>
        <taxon>Chordata</taxon>
        <taxon>Craniata</taxon>
        <taxon>Vertebrata</taxon>
        <taxon>Euteleostomi</taxon>
        <taxon>Archelosauria</taxon>
        <taxon>Archosauria</taxon>
        <taxon>Dinosauria</taxon>
        <taxon>Saurischia</taxon>
        <taxon>Theropoda</taxon>
        <taxon>Coelurosauria</taxon>
        <taxon>Aves</taxon>
        <taxon>Neognathae</taxon>
        <taxon>Neoaves</taxon>
        <taxon>Columbimorphae</taxon>
        <taxon>Columbiformes</taxon>
        <taxon>Columbidae</taxon>
        <taxon>Pampusana</taxon>
    </lineage>
</organism>
<dbReference type="InterPro" id="IPR051561">
    <property type="entry name" value="FRAS1_ECM"/>
</dbReference>
<dbReference type="PANTHER" id="PTHR45739:SF7">
    <property type="entry name" value="FRAS1-RELATED EXTRACELLULAR MATRIX PROTEIN 1"/>
    <property type="match status" value="1"/>
</dbReference>
<dbReference type="PROSITE" id="PS51854">
    <property type="entry name" value="CSPG"/>
    <property type="match status" value="12"/>
</dbReference>
<evidence type="ECO:0000256" key="2">
    <source>
        <dbReference type="ARBA" id="ARBA00022723"/>
    </source>
</evidence>
<feature type="domain" description="C-type lectin" evidence="10">
    <location>
        <begin position="2041"/>
        <end position="2166"/>
    </location>
</feature>
<feature type="repeat" description="CSPG" evidence="8">
    <location>
        <begin position="273"/>
        <end position="367"/>
    </location>
</feature>
<dbReference type="SMART" id="SM00237">
    <property type="entry name" value="Calx_beta"/>
    <property type="match status" value="1"/>
</dbReference>
<keyword evidence="6" id="KW-0130">Cell adhesion</keyword>
<dbReference type="Gene3D" id="2.60.40.2030">
    <property type="match status" value="1"/>
</dbReference>
<feature type="repeat" description="CSPG" evidence="8">
    <location>
        <begin position="1125"/>
        <end position="1234"/>
    </location>
</feature>
<dbReference type="OrthoDB" id="430044at2759"/>
<dbReference type="Pfam" id="PF03160">
    <property type="entry name" value="Calx-beta"/>
    <property type="match status" value="1"/>
</dbReference>
<sequence length="2178" mass="245215">SFISVNLGMKVMKGQSVFLSEDDLKFSIPREKDVCKVEVVINEPITQRVGKLTPQVFDCHFLPNEVKYTHNGCPILDEDVVMLRLYRFTETETFVETFTLHVQLLEPDCNIIKMRSHALEVPEYYGLSRAIDKNVLTFEYDRKINLDCTISIVSLETHLPAHGQLITVEVQQEHLHGDQPQSFFPGPKHSLGQRCRNGTCTLGLGVVHDTKMSCEEFLRMGIRYRHLDPPSPDTDYIPVRLDLTDSRSKTLHKTEYAWLPVHIKGAIPNQIPKAASMAKLILEVNQFILTPITTTTIDAEDNETPKSLLVFNVTKPPPQGFITHLSDHTKPIGSFTWKDLSDMLIAYQPPNNSHTERRNYQVEFEVHDFYFKRSLPITVHLSIRTTETNAPRVSWNTGLNLLEGQSRPITWQHFQIVDNDNIQNVRLVTVDGLQHGQLTVRGWKGFIFTVSDIQAGVVHYHHDDSDSTKDFVVFRIFDGLHSIRHKFPINILPKDDSPPFLISNVVIEVQEGQTILIQGSMLHASDMDSSDDYILFNITKPPQAGEIMKKPGPNLIGYSVSSFLQRDLFNGIIYYRHLGGEVFEDSLEFVLCDSHDPPNLSEPQLMMVHITSVDDQLPREAPGVTRHLVVKETEVVHLTKKHLHFIDVEEQDRELTYTITTSPFFSCTHSHTDAGKLFMVDTIPKLVKDPAALALQSFTQHAVNYMKIAYMPPLQDIGPEPQQVQFIFSISNQHGGTLYGICFNITILPVDNQAPEVFTSHLRVEEGGLSPVTEGHILISDVDTKQEHLHLLLQKQPQHGVVELDGFPMKEGDRLSCGDLRTLAVRYQHDGSETLTDDVLFAATDGIHFVEFILQVKVLPVNDEPPVMRTGLVPVLHCLEGEEVVLSSDHIYATDADSDDMKLTFILARQPDHGVVRKAGIAVGRFSQADIISGLVTYKHTSGEIGLTPSIEILTFVVSDGEAGLDVKGCCHDGPLPPPVLIHDSFPVYDLNVTILPVDNQPPSIATGARFVVEEGSSAALTTNHLFATDPDTPAEDLEFVLVSPPQFGYIENILPSPGFEKSNTGISVASFQLKHLKALNINYVQARHMRMEPTADHFVLYVTDGLHHSAETPFFVLINPTNDEVPEFIARNITVKEGEMKELDLSVINAVDLDVPQDHLVFGVVQRPWHGFIIKGVDGNDILHYKQLINHNQHSHELLVHDFSMELLKNGMKLMYIHDNSENLTDSFKIQLSDGKHKVLRTISVMVIPVNDEKPVLSKKVDIEVNIGETRIISSAVLSAEDKDTPRERIYYLFERLPENGQLQLKVGQGWMTLQTGMKCTQEELDMNLVRYAHTGAIGSKNQDSFTFHLWDGYNRSPTANFYINIKDMEKGDIAVFTKPLRVSKGDRSYITTDVLLVLDGTDKPEELLYVITSPPQYGQIEYVSYPGIPIRSFSQMDVARHIVCYVHNTKAVVSEDSFRFIISNGLRTKHGTFMISLEAADQALPTLSRNTGLRLMEGTTALLSPDVLQLSDPDTAKENLTFLLAQLPQYGHLYYRGAMLLQYNFTQQDVDNRDVAYKHRGGDSQTDRFTFVATDGTNQGFIMNGRVQSEPVAFTIQAVDHLDKIAPKIMHLRCFSDVEVLKNGNYGIYITARSLKASDPNTEDDKIMFRILRGPHYGYLENITTGRFIQEWFSQKDLNSKIILYVINPSQEVNSDNIEFQVTDARGNSAVPQRLELQWSRIEMQQTEYEVCESVGVLSLKISRAGHAAQSAFIAVKVNEVSAMLGKDFTVTPSKLVQFDPGMSTKTWNIAITYDGLEEDDEVFEVVLNSPVNAVLGTRTKAVVKILDSKGGSQCSYSHPSGQRRGTLLPVSSGSSSPPRPGTAPLEGIPLPPSKGMREHGGDPRQEHSLMNRSRTSLRVIGNGRIVHPSSVFRNGTDIIFKYHGMVSLKVEDDTPSTKANKKAQVSVINRAQPQINVVSSRKTEIPQADKAELASEPSSRHQDFYSFPKACTPDLKGLLHYEESTQKLFQCDGIIWQLWNLQSKEVSTKKCPSGWSHHEGSCYLLVVNHKVTWNTAAQACREQYLGNLASVANEQHMQWLWDFSGRKPFWIGKLQKQYKLLIWSYQFHAGLNDQVNPGHWEWNGGEPVTYINWRRGSYHFPKRGRNCVLVQKRGKWQATDCRKVKRNSYICSRKL</sequence>
<gene>
    <name evidence="11" type="primary">Frem1_1</name>
    <name evidence="11" type="ORF">ALOBEC_R01188</name>
</gene>
<evidence type="ECO:0000256" key="7">
    <source>
        <dbReference type="ARBA" id="ARBA00023180"/>
    </source>
</evidence>
<keyword evidence="7" id="KW-0325">Glycoprotein</keyword>
<feature type="repeat" description="CSPG" evidence="8">
    <location>
        <begin position="864"/>
        <end position="959"/>
    </location>
</feature>
<feature type="compositionally biased region" description="Polar residues" evidence="9">
    <location>
        <begin position="1833"/>
        <end position="1843"/>
    </location>
</feature>
<dbReference type="InterPro" id="IPR039005">
    <property type="entry name" value="CSPG_rpt"/>
</dbReference>
<dbReference type="Pfam" id="PF00059">
    <property type="entry name" value="Lectin_C"/>
    <property type="match status" value="1"/>
</dbReference>
<name>A0A7L4FS06_9COLU</name>
<feature type="repeat" description="CSPG" evidence="8">
    <location>
        <begin position="1486"/>
        <end position="1576"/>
    </location>
</feature>
<dbReference type="Pfam" id="PF19309">
    <property type="entry name" value="Frem_N"/>
    <property type="match status" value="1"/>
</dbReference>
<evidence type="ECO:0000256" key="4">
    <source>
        <dbReference type="ARBA" id="ARBA00022737"/>
    </source>
</evidence>
<accession>A0A7L4FS06</accession>
<dbReference type="InterPro" id="IPR003644">
    <property type="entry name" value="Calx_beta"/>
</dbReference>
<dbReference type="Gene3D" id="3.10.100.10">
    <property type="entry name" value="Mannose-Binding Protein A, subunit A"/>
    <property type="match status" value="1"/>
</dbReference>
<dbReference type="SUPFAM" id="SSF141072">
    <property type="entry name" value="CalX-like"/>
    <property type="match status" value="1"/>
</dbReference>
<evidence type="ECO:0000256" key="9">
    <source>
        <dbReference type="SAM" id="MobiDB-lite"/>
    </source>
</evidence>
<feature type="repeat" description="CSPG" evidence="8">
    <location>
        <begin position="1608"/>
        <end position="1705"/>
    </location>
</feature>
<feature type="repeat" description="CSPG" evidence="8">
    <location>
        <begin position="619"/>
        <end position="731"/>
    </location>
</feature>
<feature type="repeat" description="CSPG" evidence="8">
    <location>
        <begin position="498"/>
        <end position="592"/>
    </location>
</feature>
<dbReference type="GO" id="GO:0016020">
    <property type="term" value="C:membrane"/>
    <property type="evidence" value="ECO:0007669"/>
    <property type="project" value="InterPro"/>
</dbReference>
<comment type="similarity">
    <text evidence="1">Belongs to the FRAS1 family.</text>
</comment>
<dbReference type="InterPro" id="IPR001304">
    <property type="entry name" value="C-type_lectin-like"/>
</dbReference>